<reference evidence="1" key="1">
    <citation type="submission" date="2023-03" db="EMBL/GenBank/DDBJ databases">
        <title>Emydomyces testavorans Genome Sequence.</title>
        <authorList>
            <person name="Hoyer L."/>
        </authorList>
    </citation>
    <scope>NUCLEOTIDE SEQUENCE</scope>
    <source>
        <strain evidence="1">16-2883</strain>
    </source>
</reference>
<organism evidence="1 2">
    <name type="scientific">Emydomyces testavorans</name>
    <dbReference type="NCBI Taxonomy" id="2070801"/>
    <lineage>
        <taxon>Eukaryota</taxon>
        <taxon>Fungi</taxon>
        <taxon>Dikarya</taxon>
        <taxon>Ascomycota</taxon>
        <taxon>Pezizomycotina</taxon>
        <taxon>Eurotiomycetes</taxon>
        <taxon>Eurotiomycetidae</taxon>
        <taxon>Onygenales</taxon>
        <taxon>Nannizziopsiaceae</taxon>
        <taxon>Emydomyces</taxon>
    </lineage>
</organism>
<protein>
    <recommendedName>
        <fullName evidence="3">Methyltransferase tdiE</fullName>
    </recommendedName>
</protein>
<accession>A0AAF0DET6</accession>
<dbReference type="InterPro" id="IPR029063">
    <property type="entry name" value="SAM-dependent_MTases_sf"/>
</dbReference>
<evidence type="ECO:0008006" key="3">
    <source>
        <dbReference type="Google" id="ProtNLM"/>
    </source>
</evidence>
<dbReference type="AlphaFoldDB" id="A0AAF0DET6"/>
<sequence length="165" mass="18820">MPRHAHILPRNLKPGGWVELCDYDYVYKCDDGTLTPDLAMCRNADLVLGASRKLGRDPCPGPRLKGWIEDGGFTNITEKCFKLPIGPWPKDRRLKEIGLWNQMQFLQGVEAWTMGLLTSVYGWTAQEVQVEVARVREDAKNMNIHSYYMMHVVYGQKPPERGGDP</sequence>
<gene>
    <name evidence="1" type="ORF">PRK78_002707</name>
</gene>
<evidence type="ECO:0000313" key="2">
    <source>
        <dbReference type="Proteomes" id="UP001219355"/>
    </source>
</evidence>
<dbReference type="EMBL" id="CP120628">
    <property type="protein sequence ID" value="WEW57242.1"/>
    <property type="molecule type" value="Genomic_DNA"/>
</dbReference>
<name>A0AAF0DET6_9EURO</name>
<proteinExistence type="predicted"/>
<dbReference type="Proteomes" id="UP001219355">
    <property type="component" value="Chromosome 2"/>
</dbReference>
<evidence type="ECO:0000313" key="1">
    <source>
        <dbReference type="EMBL" id="WEW57242.1"/>
    </source>
</evidence>
<dbReference type="SUPFAM" id="SSF53335">
    <property type="entry name" value="S-adenosyl-L-methionine-dependent methyltransferases"/>
    <property type="match status" value="1"/>
</dbReference>
<keyword evidence="2" id="KW-1185">Reference proteome</keyword>